<dbReference type="EMBL" id="LAZR01007312">
    <property type="protein sequence ID" value="KKM86081.1"/>
    <property type="molecule type" value="Genomic_DNA"/>
</dbReference>
<name>A0A0F9LFU9_9ZZZZ</name>
<evidence type="ECO:0000313" key="1">
    <source>
        <dbReference type="EMBL" id="KKM86081.1"/>
    </source>
</evidence>
<dbReference type="AlphaFoldDB" id="A0A0F9LFU9"/>
<organism evidence="1">
    <name type="scientific">marine sediment metagenome</name>
    <dbReference type="NCBI Taxonomy" id="412755"/>
    <lineage>
        <taxon>unclassified sequences</taxon>
        <taxon>metagenomes</taxon>
        <taxon>ecological metagenomes</taxon>
    </lineage>
</organism>
<protein>
    <submittedName>
        <fullName evidence="1">Uncharacterized protein</fullName>
    </submittedName>
</protein>
<comment type="caution">
    <text evidence="1">The sequence shown here is derived from an EMBL/GenBank/DDBJ whole genome shotgun (WGS) entry which is preliminary data.</text>
</comment>
<reference evidence="1" key="1">
    <citation type="journal article" date="2015" name="Nature">
        <title>Complex archaea that bridge the gap between prokaryotes and eukaryotes.</title>
        <authorList>
            <person name="Spang A."/>
            <person name="Saw J.H."/>
            <person name="Jorgensen S.L."/>
            <person name="Zaremba-Niedzwiedzka K."/>
            <person name="Martijn J."/>
            <person name="Lind A.E."/>
            <person name="van Eijk R."/>
            <person name="Schleper C."/>
            <person name="Guy L."/>
            <person name="Ettema T.J."/>
        </authorList>
    </citation>
    <scope>NUCLEOTIDE SEQUENCE</scope>
</reference>
<accession>A0A0F9LFU9</accession>
<gene>
    <name evidence="1" type="ORF">LCGC14_1282650</name>
</gene>
<proteinExistence type="predicted"/>
<sequence>MPAEIRNPYDSTVPLPPPYQGLLRPGEARVVPAAVEEVLALGVGGLRVRDVPDSRGSVSFSVLGETIGPLKLFVDVATGNDNSIGSQAAPLASITEAESRIPDLVRHEVVIVVQPHSGAGYAWPTFRARIFSGALATIYVIFPEVNVIVSDVAQSGTTIEKLVADAGLFLTPGALDGMTIEILDGDAAGDRRTIRDNGATDIVPCAEFSAIPTGASYRIFEPDAGNVVITTDFVPMVQGVGIMGGIGPSDSGADGSDGEYSPGVNIVNAIISVTINTNLVSDGRLILLGCVITNLGTLVRYHGQGQFLMGRQAWTTVVPPSTEPTLTSSSWVGWGVHFIGGHFVAWLGPIPYVSGFLVTDERYVAFGGEHHITGHIKGVLRAKGQDPSERAPVRISFGKPAPFASAPSMVPGKISANNDVFPAVGAEQNSFVQLYDETTITNLGTTPVILVQLGGILRAEKQIILAGINGGDGVQVITGGDMSITALSIHTSIDLQGTVAGQLFSIGPRALDATMADDFNNVGDFVSGARGFWDTGLAVTANAVTLATKGTVVAAEATTASATGPKQLQNSATPGAGAAQVVYDAQGFAMITFNGADAVTVADIYIQPEDDGTVVHAIV</sequence>